<dbReference type="PROSITE" id="PS00028">
    <property type="entry name" value="ZINC_FINGER_C2H2_1"/>
    <property type="match status" value="3"/>
</dbReference>
<dbReference type="Gene3D" id="3.30.160.60">
    <property type="entry name" value="Classic Zinc Finger"/>
    <property type="match status" value="2"/>
</dbReference>
<evidence type="ECO:0000256" key="6">
    <source>
        <dbReference type="ARBA" id="ARBA00023242"/>
    </source>
</evidence>
<comment type="subcellular location">
    <subcellularLocation>
        <location evidence="1">Nucleus</location>
    </subcellularLocation>
</comment>
<dbReference type="SMART" id="SM00355">
    <property type="entry name" value="ZnF_C2H2"/>
    <property type="match status" value="4"/>
</dbReference>
<evidence type="ECO:0000256" key="2">
    <source>
        <dbReference type="ARBA" id="ARBA00022723"/>
    </source>
</evidence>
<keyword evidence="2" id="KW-0479">Metal-binding</keyword>
<organism evidence="9 10">
    <name type="scientific">Echinococcus multilocularis</name>
    <name type="common">Fox tapeworm</name>
    <dbReference type="NCBI Taxonomy" id="6211"/>
    <lineage>
        <taxon>Eukaryota</taxon>
        <taxon>Metazoa</taxon>
        <taxon>Spiralia</taxon>
        <taxon>Lophotrochozoa</taxon>
        <taxon>Platyhelminthes</taxon>
        <taxon>Cestoda</taxon>
        <taxon>Eucestoda</taxon>
        <taxon>Cyclophyllidea</taxon>
        <taxon>Taeniidae</taxon>
        <taxon>Echinococcus</taxon>
    </lineage>
</organism>
<reference evidence="9" key="1">
    <citation type="journal article" date="2013" name="Nature">
        <title>The genomes of four tapeworm species reveal adaptations to parasitism.</title>
        <authorList>
            <person name="Tsai I.J."/>
            <person name="Zarowiecki M."/>
            <person name="Holroyd N."/>
            <person name="Garciarrubio A."/>
            <person name="Sanchez-Flores A."/>
            <person name="Brooks K.L."/>
            <person name="Tracey A."/>
            <person name="Bobes R.J."/>
            <person name="Fragoso G."/>
            <person name="Sciutto E."/>
            <person name="Aslett M."/>
            <person name="Beasley H."/>
            <person name="Bennett H.M."/>
            <person name="Cai J."/>
            <person name="Camicia F."/>
            <person name="Clark R."/>
            <person name="Cucher M."/>
            <person name="De Silva N."/>
            <person name="Day T.A."/>
            <person name="Deplazes P."/>
            <person name="Estrada K."/>
            <person name="Fernandez C."/>
            <person name="Holland P.W."/>
            <person name="Hou J."/>
            <person name="Hu S."/>
            <person name="Huckvale T."/>
            <person name="Hung S.S."/>
            <person name="Kamenetzky L."/>
            <person name="Keane J.A."/>
            <person name="Kiss F."/>
            <person name="Koziol U."/>
            <person name="Lambert O."/>
            <person name="Liu K."/>
            <person name="Luo X."/>
            <person name="Luo Y."/>
            <person name="Macchiaroli N."/>
            <person name="Nichol S."/>
            <person name="Paps J."/>
            <person name="Parkinson J."/>
            <person name="Pouchkina-Stantcheva N."/>
            <person name="Riddiford N."/>
            <person name="Rosenzvit M."/>
            <person name="Salinas G."/>
            <person name="Wasmuth J.D."/>
            <person name="Zamanian M."/>
            <person name="Zheng Y."/>
            <person name="Cai X."/>
            <person name="Soberon X."/>
            <person name="Olson P.D."/>
            <person name="Laclette J.P."/>
            <person name="Brehm K."/>
            <person name="Berriman M."/>
            <person name="Garciarrubio A."/>
            <person name="Bobes R.J."/>
            <person name="Fragoso G."/>
            <person name="Sanchez-Flores A."/>
            <person name="Estrada K."/>
            <person name="Cevallos M.A."/>
            <person name="Morett E."/>
            <person name="Gonzalez V."/>
            <person name="Portillo T."/>
            <person name="Ochoa-Leyva A."/>
            <person name="Jose M.V."/>
            <person name="Sciutto E."/>
            <person name="Landa A."/>
            <person name="Jimenez L."/>
            <person name="Valdes V."/>
            <person name="Carrero J.C."/>
            <person name="Larralde C."/>
            <person name="Morales-Montor J."/>
            <person name="Limon-Lason J."/>
            <person name="Soberon X."/>
            <person name="Laclette J.P."/>
        </authorList>
    </citation>
    <scope>NUCLEOTIDE SEQUENCE [LARGE SCALE GENOMIC DNA]</scope>
</reference>
<sequence length="356" mass="39686">MGAGDDHYSPSDHVSTSVYQLGSAISPPSSSTYHFSSSSSLSWHSSPLSTHNCTSTEEPLDLRVDGKCRDTNMPEANAAFRLFCELMQANAVYGSLIEGYKEGTVNRDVSSEESSDASDDMLPTTCSGIGKKGGGGGGGGGGGKATRIHYHPEEPGSRETVKEMLRGKDPALRYINDGEAVVNPFAVDRKTQLTDLMRMFCREKAEGGYECAACGRERQLLREMQQHLLCHSDSKFYLCVRCLKGFNDTFDMKRHTRKHTMVRPYACPQCPSRFSQRCSLEGHLKRVHTMQLHFARHQRREVLRVCERCGFTCDRYAQLLAHTEQQHPTDQDAITRLRKRVVAAANRNGSSILHFP</sequence>
<evidence type="ECO:0000256" key="5">
    <source>
        <dbReference type="ARBA" id="ARBA00022833"/>
    </source>
</evidence>
<dbReference type="PANTHER" id="PTHR10032:SF271">
    <property type="entry name" value="RH12261P-RELATED"/>
    <property type="match status" value="1"/>
</dbReference>
<keyword evidence="6" id="KW-0539">Nucleus</keyword>
<dbReference type="AlphaFoldDB" id="A0A068Y636"/>
<dbReference type="InterPro" id="IPR013087">
    <property type="entry name" value="Znf_C2H2_type"/>
</dbReference>
<reference evidence="9" key="2">
    <citation type="submission" date="2015-11" db="EMBL/GenBank/DDBJ databases">
        <authorList>
            <person name="Zhang Y."/>
            <person name="Guo Z."/>
        </authorList>
    </citation>
    <scope>NUCLEOTIDE SEQUENCE</scope>
</reference>
<dbReference type="EMBL" id="LN902843">
    <property type="protein sequence ID" value="CDS37750.1"/>
    <property type="molecule type" value="Genomic_DNA"/>
</dbReference>
<evidence type="ECO:0000256" key="4">
    <source>
        <dbReference type="ARBA" id="ARBA00022771"/>
    </source>
</evidence>
<feature type="domain" description="C2H2-type" evidence="8">
    <location>
        <begin position="237"/>
        <end position="264"/>
    </location>
</feature>
<dbReference type="OMA" id="MRMFCRE"/>
<accession>A0A068Y636</accession>
<dbReference type="GO" id="GO:0000978">
    <property type="term" value="F:RNA polymerase II cis-regulatory region sequence-specific DNA binding"/>
    <property type="evidence" value="ECO:0007669"/>
    <property type="project" value="TreeGrafter"/>
</dbReference>
<dbReference type="OrthoDB" id="6508643at2759"/>
<dbReference type="FunFam" id="3.30.160.60:FF:000446">
    <property type="entry name" value="Zinc finger protein"/>
    <property type="match status" value="1"/>
</dbReference>
<keyword evidence="4 7" id="KW-0863">Zinc-finger</keyword>
<protein>
    <submittedName>
        <fullName evidence="9">Zinc finger protein</fullName>
    </submittedName>
</protein>
<dbReference type="Proteomes" id="UP000017246">
    <property type="component" value="Unassembled WGS sequence"/>
</dbReference>
<dbReference type="GO" id="GO:0009913">
    <property type="term" value="P:epidermal cell differentiation"/>
    <property type="evidence" value="ECO:0007669"/>
    <property type="project" value="TreeGrafter"/>
</dbReference>
<keyword evidence="10" id="KW-1185">Reference proteome</keyword>
<dbReference type="GO" id="GO:0000981">
    <property type="term" value="F:DNA-binding transcription factor activity, RNA polymerase II-specific"/>
    <property type="evidence" value="ECO:0007669"/>
    <property type="project" value="TreeGrafter"/>
</dbReference>
<dbReference type="PANTHER" id="PTHR10032">
    <property type="entry name" value="ZINC FINGER PROTEIN WITH KRAB AND SCAN DOMAINS"/>
    <property type="match status" value="1"/>
</dbReference>
<evidence type="ECO:0000256" key="1">
    <source>
        <dbReference type="ARBA" id="ARBA00004123"/>
    </source>
</evidence>
<evidence type="ECO:0000313" key="9">
    <source>
        <dbReference type="EMBL" id="CDS37750.1"/>
    </source>
</evidence>
<name>A0A068Y636_ECHMU</name>
<evidence type="ECO:0000256" key="7">
    <source>
        <dbReference type="PROSITE-ProRule" id="PRU00042"/>
    </source>
</evidence>
<dbReference type="GO" id="GO:0005634">
    <property type="term" value="C:nucleus"/>
    <property type="evidence" value="ECO:0007669"/>
    <property type="project" value="UniProtKB-SubCell"/>
</dbReference>
<dbReference type="InterPro" id="IPR036236">
    <property type="entry name" value="Znf_C2H2_sf"/>
</dbReference>
<feature type="domain" description="C2H2-type" evidence="8">
    <location>
        <begin position="209"/>
        <end position="236"/>
    </location>
</feature>
<dbReference type="SUPFAM" id="SSF57667">
    <property type="entry name" value="beta-beta-alpha zinc fingers"/>
    <property type="match status" value="1"/>
</dbReference>
<evidence type="ECO:0000259" key="8">
    <source>
        <dbReference type="PROSITE" id="PS50157"/>
    </source>
</evidence>
<proteinExistence type="predicted"/>
<evidence type="ECO:0000313" key="10">
    <source>
        <dbReference type="Proteomes" id="UP000017246"/>
    </source>
</evidence>
<keyword evidence="3" id="KW-0677">Repeat</keyword>
<keyword evidence="5" id="KW-0862">Zinc</keyword>
<dbReference type="PROSITE" id="PS50157">
    <property type="entry name" value="ZINC_FINGER_C2H2_2"/>
    <property type="match status" value="3"/>
</dbReference>
<dbReference type="InterPro" id="IPR027756">
    <property type="entry name" value="Ovo-like"/>
</dbReference>
<dbReference type="GO" id="GO:0008270">
    <property type="term" value="F:zinc ion binding"/>
    <property type="evidence" value="ECO:0007669"/>
    <property type="project" value="UniProtKB-KW"/>
</dbReference>
<dbReference type="eggNOG" id="KOG3576">
    <property type="taxonomic scope" value="Eukaryota"/>
</dbReference>
<feature type="domain" description="C2H2-type" evidence="8">
    <location>
        <begin position="265"/>
        <end position="293"/>
    </location>
</feature>
<gene>
    <name evidence="9" type="ORF">EmuJ_000502400</name>
</gene>
<evidence type="ECO:0000256" key="3">
    <source>
        <dbReference type="ARBA" id="ARBA00022737"/>
    </source>
</evidence>